<protein>
    <submittedName>
        <fullName evidence="1">Uncharacterized protein</fullName>
    </submittedName>
</protein>
<sequence length="89" mass="9732">MCDGANRLSRQLPFDVLFADKRAMSSGLQLADLVARPIGLSVLKPEQTNKAFTVLKKKFNCDGGRDCVGSGYEGMGLKIYPPVESEKPR</sequence>
<dbReference type="AlphaFoldDB" id="A0A396S1L6"/>
<name>A0A396S1L6_9PSED</name>
<gene>
    <name evidence="1" type="ORF">C2846_04945</name>
</gene>
<organism evidence="1 2">
    <name type="scientific">Pseudomonas jilinensis</name>
    <dbReference type="NCBI Taxonomy" id="2078689"/>
    <lineage>
        <taxon>Bacteria</taxon>
        <taxon>Pseudomonadati</taxon>
        <taxon>Pseudomonadota</taxon>
        <taxon>Gammaproteobacteria</taxon>
        <taxon>Pseudomonadales</taxon>
        <taxon>Pseudomonadaceae</taxon>
        <taxon>Pseudomonas</taxon>
    </lineage>
</organism>
<proteinExistence type="predicted"/>
<accession>A0A396S1L6</accession>
<evidence type="ECO:0000313" key="2">
    <source>
        <dbReference type="Proteomes" id="UP000265745"/>
    </source>
</evidence>
<reference evidence="1 2" key="1">
    <citation type="submission" date="2018-06" db="EMBL/GenBank/DDBJ databases">
        <title>Pseudomonas jilinensis sp. nov., isolated from the production water of Jilin Oilfield in China.</title>
        <authorList>
            <person name="Wang J."/>
        </authorList>
    </citation>
    <scope>NUCLEOTIDE SEQUENCE [LARGE SCALE GENOMIC DNA]</scope>
    <source>
        <strain evidence="1 2">JS15-10A1</strain>
    </source>
</reference>
<dbReference type="EMBL" id="QJSA01000003">
    <property type="protein sequence ID" value="RHW22396.1"/>
    <property type="molecule type" value="Genomic_DNA"/>
</dbReference>
<keyword evidence="2" id="KW-1185">Reference proteome</keyword>
<dbReference type="OrthoDB" id="507950at2"/>
<comment type="caution">
    <text evidence="1">The sequence shown here is derived from an EMBL/GenBank/DDBJ whole genome shotgun (WGS) entry which is preliminary data.</text>
</comment>
<evidence type="ECO:0000313" key="1">
    <source>
        <dbReference type="EMBL" id="RHW22396.1"/>
    </source>
</evidence>
<dbReference type="Proteomes" id="UP000265745">
    <property type="component" value="Unassembled WGS sequence"/>
</dbReference>